<dbReference type="Pfam" id="PF13855">
    <property type="entry name" value="LRR_8"/>
    <property type="match status" value="1"/>
</dbReference>
<evidence type="ECO:0000256" key="1">
    <source>
        <dbReference type="ARBA" id="ARBA00022614"/>
    </source>
</evidence>
<organism evidence="6 7">
    <name type="scientific">Sphagnum troendelagicum</name>
    <dbReference type="NCBI Taxonomy" id="128251"/>
    <lineage>
        <taxon>Eukaryota</taxon>
        <taxon>Viridiplantae</taxon>
        <taxon>Streptophyta</taxon>
        <taxon>Embryophyta</taxon>
        <taxon>Bryophyta</taxon>
        <taxon>Sphagnophytina</taxon>
        <taxon>Sphagnopsida</taxon>
        <taxon>Sphagnales</taxon>
        <taxon>Sphagnaceae</taxon>
        <taxon>Sphagnum</taxon>
    </lineage>
</organism>
<dbReference type="PANTHER" id="PTHR47988">
    <property type="entry name" value="SOMATIC EMBRYOGENESIS RECEPTOR KINASE 1"/>
    <property type="match status" value="1"/>
</dbReference>
<accession>A0ABP0UHF5</accession>
<keyword evidence="1" id="KW-0433">Leucine-rich repeat</keyword>
<dbReference type="InterPro" id="IPR001611">
    <property type="entry name" value="Leu-rich_rpt"/>
</dbReference>
<evidence type="ECO:0000313" key="6">
    <source>
        <dbReference type="EMBL" id="CAK9222160.1"/>
    </source>
</evidence>
<sequence>MMRSSSLLLLLMLCALSGRSLATVCRASDRNALLAFKAQLIDADGVLKDWDASTNCCVWTGVFCDRTHSRVGSLFVNANCRNCIGNGKLIVDPKVNGASFAASLSNLTALTQLSFNNVQIRFRFSIPPAIYTLTNLVSLSLTDCQFSGPSIPADVGKLVKLTELTLDGNRFPGGLPDSIGNLKNLNILHLENNQMTSIGSTRITLLKKLDQLVLNYNKLSGPIPKWLGGITLTGVQYGELNLHDNQFTGYIPGELCNIKPKLLILGLNKNKLNGPIPAAIGNCAQLRTLFVGDNKLSGSLPHELGKLKNFQELFAANNQLAGPLPKELGDLPNFNQMDIGHNKITGPIPSNYGPFSPDIPDPVDFTNNKLTGPIPLAMQNLPVKVFRPGNPGLCGTPLPNKCK</sequence>
<dbReference type="Pfam" id="PF00560">
    <property type="entry name" value="LRR_1"/>
    <property type="match status" value="2"/>
</dbReference>
<dbReference type="EMBL" id="OZ019896">
    <property type="protein sequence ID" value="CAK9222160.1"/>
    <property type="molecule type" value="Genomic_DNA"/>
</dbReference>
<dbReference type="InterPro" id="IPR013210">
    <property type="entry name" value="LRR_N_plant-typ"/>
</dbReference>
<evidence type="ECO:0000256" key="2">
    <source>
        <dbReference type="ARBA" id="ARBA00022729"/>
    </source>
</evidence>
<dbReference type="SUPFAM" id="SSF52058">
    <property type="entry name" value="L domain-like"/>
    <property type="match status" value="1"/>
</dbReference>
<evidence type="ECO:0000259" key="5">
    <source>
        <dbReference type="Pfam" id="PF08263"/>
    </source>
</evidence>
<gene>
    <name evidence="6" type="ORF">CSSPTR1EN2_LOCUS15926</name>
</gene>
<keyword evidence="7" id="KW-1185">Reference proteome</keyword>
<feature type="domain" description="Leucine-rich repeat-containing N-terminal plant-type" evidence="5">
    <location>
        <begin position="27"/>
        <end position="65"/>
    </location>
</feature>
<keyword evidence="2 4" id="KW-0732">Signal</keyword>
<reference evidence="6" key="1">
    <citation type="submission" date="2024-02" db="EMBL/GenBank/DDBJ databases">
        <authorList>
            <consortium name="ELIXIR-Norway"/>
            <consortium name="Elixir Norway"/>
        </authorList>
    </citation>
    <scope>NUCLEOTIDE SEQUENCE</scope>
</reference>
<proteinExistence type="predicted"/>
<protein>
    <recommendedName>
        <fullName evidence="5">Leucine-rich repeat-containing N-terminal plant-type domain-containing protein</fullName>
    </recommendedName>
</protein>
<dbReference type="InterPro" id="IPR032675">
    <property type="entry name" value="LRR_dom_sf"/>
</dbReference>
<keyword evidence="3" id="KW-0677">Repeat</keyword>
<name>A0ABP0UHF5_9BRYO</name>
<evidence type="ECO:0000256" key="4">
    <source>
        <dbReference type="SAM" id="SignalP"/>
    </source>
</evidence>
<feature type="chain" id="PRO_5045315075" description="Leucine-rich repeat-containing N-terminal plant-type domain-containing protein" evidence="4">
    <location>
        <begin position="23"/>
        <end position="403"/>
    </location>
</feature>
<dbReference type="Gene3D" id="3.80.10.10">
    <property type="entry name" value="Ribonuclease Inhibitor"/>
    <property type="match status" value="2"/>
</dbReference>
<evidence type="ECO:0000313" key="7">
    <source>
        <dbReference type="Proteomes" id="UP001497512"/>
    </source>
</evidence>
<evidence type="ECO:0000256" key="3">
    <source>
        <dbReference type="ARBA" id="ARBA00022737"/>
    </source>
</evidence>
<dbReference type="Proteomes" id="UP001497512">
    <property type="component" value="Chromosome 4"/>
</dbReference>
<dbReference type="Pfam" id="PF08263">
    <property type="entry name" value="LRRNT_2"/>
    <property type="match status" value="1"/>
</dbReference>
<feature type="signal peptide" evidence="4">
    <location>
        <begin position="1"/>
        <end position="22"/>
    </location>
</feature>